<feature type="compositionally biased region" description="Basic residues" evidence="2">
    <location>
        <begin position="96"/>
        <end position="105"/>
    </location>
</feature>
<name>A0ABM4G0N3_9AVES</name>
<sequence>MAQGKPKAAAKRPGKAAAAAAPAAARGVRGPRKGGRTIAPKKVRVIQQQKLKKSLEVGIRMKIEHEVVMRASSSLPKKLVVVKAPPAGAAAAAGAKKGKAKKAQP</sequence>
<dbReference type="Proteomes" id="UP001652627">
    <property type="component" value="Chromosome 36"/>
</dbReference>
<feature type="compositionally biased region" description="Low complexity" evidence="2">
    <location>
        <begin position="86"/>
        <end position="95"/>
    </location>
</feature>
<dbReference type="Pfam" id="PF09495">
    <property type="entry name" value="DUF2462"/>
    <property type="match status" value="1"/>
</dbReference>
<dbReference type="PANTHER" id="PTHR16967">
    <property type="entry name" value="LEYDIG CELL TUMOR 10 KDA PROTEIN HOMOLOG"/>
    <property type="match status" value="1"/>
</dbReference>
<feature type="compositionally biased region" description="Basic residues" evidence="2">
    <location>
        <begin position="29"/>
        <end position="40"/>
    </location>
</feature>
<dbReference type="RefSeq" id="XP_067170767.1">
    <property type="nucleotide sequence ID" value="XM_067314666.1"/>
</dbReference>
<proteinExistence type="inferred from homology"/>
<dbReference type="InterPro" id="IPR019034">
    <property type="entry name" value="UPF0390"/>
</dbReference>
<feature type="region of interest" description="Disordered" evidence="2">
    <location>
        <begin position="86"/>
        <end position="105"/>
    </location>
</feature>
<feature type="compositionally biased region" description="Low complexity" evidence="2">
    <location>
        <begin position="15"/>
        <end position="28"/>
    </location>
</feature>
<feature type="region of interest" description="Disordered" evidence="2">
    <location>
        <begin position="1"/>
        <end position="40"/>
    </location>
</feature>
<evidence type="ECO:0000313" key="3">
    <source>
        <dbReference type="Proteomes" id="UP001652627"/>
    </source>
</evidence>
<accession>A0ABM4G0N3</accession>
<gene>
    <name evidence="4" type="primary">C36H19orf53</name>
</gene>
<organism evidence="3 4">
    <name type="scientific">Apteryx mantelli</name>
    <name type="common">North Island brown kiwi</name>
    <dbReference type="NCBI Taxonomy" id="2696672"/>
    <lineage>
        <taxon>Eukaryota</taxon>
        <taxon>Metazoa</taxon>
        <taxon>Chordata</taxon>
        <taxon>Craniata</taxon>
        <taxon>Vertebrata</taxon>
        <taxon>Euteleostomi</taxon>
        <taxon>Archelosauria</taxon>
        <taxon>Archosauria</taxon>
        <taxon>Dinosauria</taxon>
        <taxon>Saurischia</taxon>
        <taxon>Theropoda</taxon>
        <taxon>Coelurosauria</taxon>
        <taxon>Aves</taxon>
        <taxon>Palaeognathae</taxon>
        <taxon>Apterygiformes</taxon>
        <taxon>Apterygidae</taxon>
        <taxon>Apteryx</taxon>
    </lineage>
</organism>
<evidence type="ECO:0000256" key="2">
    <source>
        <dbReference type="SAM" id="MobiDB-lite"/>
    </source>
</evidence>
<reference evidence="4" key="1">
    <citation type="submission" date="2025-08" db="UniProtKB">
        <authorList>
            <consortium name="RefSeq"/>
        </authorList>
    </citation>
    <scope>IDENTIFICATION</scope>
    <source>
        <tissue evidence="4">Blood</tissue>
    </source>
</reference>
<evidence type="ECO:0000256" key="1">
    <source>
        <dbReference type="ARBA" id="ARBA00006802"/>
    </source>
</evidence>
<protein>
    <submittedName>
        <fullName evidence="4">Leydig cell tumor 10 kDa protein homolog</fullName>
    </submittedName>
</protein>
<evidence type="ECO:0000313" key="4">
    <source>
        <dbReference type="RefSeq" id="XP_067170767.1"/>
    </source>
</evidence>
<keyword evidence="3" id="KW-1185">Reference proteome</keyword>
<comment type="similarity">
    <text evidence="1">Belongs to the UPF0390 family.</text>
</comment>
<dbReference type="GeneID" id="136995033"/>
<dbReference type="PANTHER" id="PTHR16967:SF1">
    <property type="entry name" value="LEYDIG CELL TUMOR 10 KDA PROTEIN HOMOLOG"/>
    <property type="match status" value="1"/>
</dbReference>